<feature type="compositionally biased region" description="Basic and acidic residues" evidence="1">
    <location>
        <begin position="433"/>
        <end position="457"/>
    </location>
</feature>
<feature type="region of interest" description="Disordered" evidence="1">
    <location>
        <begin position="743"/>
        <end position="833"/>
    </location>
</feature>
<feature type="region of interest" description="Disordered" evidence="1">
    <location>
        <begin position="1068"/>
        <end position="1098"/>
    </location>
</feature>
<dbReference type="KEGG" id="cdep:91089991"/>
<reference evidence="2" key="3">
    <citation type="submission" date="2024-01" db="EMBL/GenBank/DDBJ databases">
        <authorList>
            <person name="Coelho M.A."/>
            <person name="David-Palma M."/>
            <person name="Shea T."/>
            <person name="Sun S."/>
            <person name="Cuomo C.A."/>
            <person name="Heitman J."/>
        </authorList>
    </citation>
    <scope>NUCLEOTIDE SEQUENCE</scope>
    <source>
        <strain evidence="2">CBS 7841</strain>
    </source>
</reference>
<dbReference type="EMBL" id="CP143790">
    <property type="protein sequence ID" value="WVN90543.1"/>
    <property type="molecule type" value="Genomic_DNA"/>
</dbReference>
<feature type="region of interest" description="Disordered" evidence="1">
    <location>
        <begin position="183"/>
        <end position="240"/>
    </location>
</feature>
<dbReference type="GO" id="GO:0035361">
    <property type="term" value="C:Cul8-RING ubiquitin ligase complex"/>
    <property type="evidence" value="ECO:0007669"/>
    <property type="project" value="TreeGrafter"/>
</dbReference>
<dbReference type="GO" id="GO:0031297">
    <property type="term" value="P:replication fork processing"/>
    <property type="evidence" value="ECO:0007669"/>
    <property type="project" value="InterPro"/>
</dbReference>
<reference evidence="2" key="1">
    <citation type="submission" date="2016-06" db="EMBL/GenBank/DDBJ databases">
        <authorList>
            <person name="Cuomo C."/>
            <person name="Litvintseva A."/>
            <person name="Heitman J."/>
            <person name="Chen Y."/>
            <person name="Sun S."/>
            <person name="Springer D."/>
            <person name="Dromer F."/>
            <person name="Young S."/>
            <person name="Zeng Q."/>
            <person name="Chapman S."/>
            <person name="Gujja S."/>
            <person name="Saif S."/>
            <person name="Birren B."/>
        </authorList>
    </citation>
    <scope>NUCLEOTIDE SEQUENCE</scope>
    <source>
        <strain evidence="2">CBS 7841</strain>
    </source>
</reference>
<feature type="compositionally biased region" description="Basic and acidic residues" evidence="1">
    <location>
        <begin position="47"/>
        <end position="60"/>
    </location>
</feature>
<feature type="compositionally biased region" description="Low complexity" evidence="1">
    <location>
        <begin position="1019"/>
        <end position="1033"/>
    </location>
</feature>
<protein>
    <recommendedName>
        <fullName evidence="4">Protein mms22</fullName>
    </recommendedName>
</protein>
<feature type="region of interest" description="Disordered" evidence="1">
    <location>
        <begin position="871"/>
        <end position="943"/>
    </location>
</feature>
<dbReference type="GeneID" id="91089991"/>
<feature type="compositionally biased region" description="Low complexity" evidence="1">
    <location>
        <begin position="528"/>
        <end position="537"/>
    </location>
</feature>
<feature type="compositionally biased region" description="Low complexity" evidence="1">
    <location>
        <begin position="61"/>
        <end position="72"/>
    </location>
</feature>
<organism evidence="2 3">
    <name type="scientific">Cryptococcus depauperatus CBS 7841</name>
    <dbReference type="NCBI Taxonomy" id="1295531"/>
    <lineage>
        <taxon>Eukaryota</taxon>
        <taxon>Fungi</taxon>
        <taxon>Dikarya</taxon>
        <taxon>Basidiomycota</taxon>
        <taxon>Agaricomycotina</taxon>
        <taxon>Tremellomycetes</taxon>
        <taxon>Tremellales</taxon>
        <taxon>Cryptococcaceae</taxon>
        <taxon>Cryptococcus</taxon>
    </lineage>
</organism>
<evidence type="ECO:0008006" key="4">
    <source>
        <dbReference type="Google" id="ProtNLM"/>
    </source>
</evidence>
<reference evidence="2" key="2">
    <citation type="journal article" date="2022" name="Elife">
        <title>Obligate sexual reproduction of a homothallic fungus closely related to the Cryptococcus pathogenic species complex.</title>
        <authorList>
            <person name="Passer A.R."/>
            <person name="Clancey S.A."/>
            <person name="Shea T."/>
            <person name="David-Palma M."/>
            <person name="Averette A.F."/>
            <person name="Boekhout T."/>
            <person name="Porcel B.M."/>
            <person name="Nowrousian M."/>
            <person name="Cuomo C.A."/>
            <person name="Sun S."/>
            <person name="Heitman J."/>
            <person name="Coelho M.A."/>
        </authorList>
    </citation>
    <scope>NUCLEOTIDE SEQUENCE</scope>
    <source>
        <strain evidence="2">CBS 7841</strain>
    </source>
</reference>
<feature type="compositionally biased region" description="Polar residues" evidence="1">
    <location>
        <begin position="494"/>
        <end position="521"/>
    </location>
</feature>
<feature type="compositionally biased region" description="Basic residues" evidence="1">
    <location>
        <begin position="1189"/>
        <end position="1200"/>
    </location>
</feature>
<dbReference type="GO" id="GO:0000724">
    <property type="term" value="P:double-strand break repair via homologous recombination"/>
    <property type="evidence" value="ECO:0007669"/>
    <property type="project" value="TreeGrafter"/>
</dbReference>
<dbReference type="InterPro" id="IPR019021">
    <property type="entry name" value="Mms22"/>
</dbReference>
<feature type="region of interest" description="Disordered" evidence="1">
    <location>
        <begin position="1015"/>
        <end position="1040"/>
    </location>
</feature>
<evidence type="ECO:0000313" key="3">
    <source>
        <dbReference type="Proteomes" id="UP000094043"/>
    </source>
</evidence>
<gene>
    <name evidence="2" type="ORF">L203_105782</name>
</gene>
<feature type="region of interest" description="Disordered" evidence="1">
    <location>
        <begin position="494"/>
        <end position="558"/>
    </location>
</feature>
<dbReference type="Pfam" id="PF09462">
    <property type="entry name" value="Mus7"/>
    <property type="match status" value="1"/>
</dbReference>
<dbReference type="Proteomes" id="UP000094043">
    <property type="component" value="Chromosome 7"/>
</dbReference>
<feature type="compositionally biased region" description="Polar residues" evidence="1">
    <location>
        <begin position="548"/>
        <end position="557"/>
    </location>
</feature>
<feature type="region of interest" description="Disordered" evidence="1">
    <location>
        <begin position="1"/>
        <end position="102"/>
    </location>
</feature>
<sequence>MPPRSRPRASVGSTRKTRGLPFTQTGPSTPASLRSDSEDPLLLTAHHVTDRKLSSYEKRSSQVLSSSPSRGSARLTRAGKKKDRDDEELGEIVPPSDNDEYEDWKESYSVGISREERSSVAASSPLAHITTAKKLLLGWPKEISVQPKSPDKRASNPVNSLTPIHQRTKVYINLFSPNPPLSIADSRVSPSSTNSGIMDTTPQAKHLATDYSQSTTSSRRYSDRAEETPAPPTRSKVKGHKDLHNEHRPLTEEWDSEEDEIDFLRPNATKQMKSKSEIAARPIVLPASSNSGAKEDHFKNGNSNENEIMGNASQYHAQSDLQIYNDQLALKHKLEQEKCRSVELEKHVAPLYELHRTVAVYQLSVTEAASLRTNNLDTATAITPSNMAINRPVQEANFIESAKPDRKKKDVTQVDKTKHSSTPTTCEYLQELPSERQQDNILHRSHETFTLSTEDKQGLQSKQESVASLPKKDMPGLSPLSMRDFQLSRLTTAHSSASPLNVSQPRDRQSPATPLHQSMRSPQRDEQLSASPLSSLPHSEDGLPSHPVTHQTQNSSPPADLSAVFAAVAAHPSSQKSTPLPVPQPEIDLALLQFRTGRTFRTRTIVQLQPYTKERQFYEAQLRKGRIDPHARTREHEKVRQRQQEMKKREKDKDDAMVSQSSEADVSESSEAEGASNNNRGERIVIGPSVSPSRHRARNPVFLIDADYDEYFILHGYAPAPETERDAETENELRRIAKVRIRKEKAEQRQKRKDERRKMILDKESRRQKREKQKADQVRTGEETRKRQKERLALKQATVSGGAIDKIGKARSQRSTDSGRRQDEGMGPQGRCSEEDQNLWQFLENLKDEDLGENQSLGKPKKVAKSLFKSKERNTYSNKHRHKQFSYQNPNITAPFPSDLASQSFRKTQTPHTAPHKPHEQSLSSYHPASPGPEEMQLSYQSALSQAQDIGYAQPLHSLELDEQRGEYNLPPIPLTPSPQVEQEMLRIDDILPSPVFRSHQTILHSGKQLCSSAPSIEDLSGSDSLPSSSTSFDDLESSKDMIRRDPRRKIAGRMMPAAMLRRLEAEAARKEKEKVDRKRREQRERAEPGKTITNSPRPGRAVVRQAELGELRDIQDLFSEDDSEVEIGMRTMDENERDKARSVVFVDDESSEAIEDNYAEQTFDRLQRGDFEGIVAGKGSRNLSTRVKQGKKDRRHAGVTRRPTLCLVGKRRGKGGSSEAKQTRLNFKPIEYKSNNLSSNKKRKRPTSSLFRNQRPAIRLDDHIIFAPDDFDFDSTNEGEASPSQMRESRKFKKTISSDALAASRFVQPESLDAGIGKARSWANFDRFPVDFDIKPLPSGLYCRVDSVPGSGKLNNLVNFLQQFDSAQVVVPAMINEHGVSLANTMSPLEIQEILSIVFDTTYRQLMAVANDYSETSESPVFASFEFLGLYLSAHGDNHGIEGLKIKVGEAIENMAIKIDAVDFNQLESNKKARNSLLMLRWVLFELSCRVRASKAKNQIDSTLVAHCAYTLIKQLLLSGFDRTIAPLKSILRGKSDSPEIQDVTITLWISILHSTAAWDLLSGQPENTTFLTGFNRAIDAVFHLDMTGPIAAERIWFLVFGLCALSQFDDRGEIGPIFNSVPRWTLVRRAVSFIKVVFDENAEKRAKMGTLRGRDRYIKTMMARCVKLSSVWKWYFNRESFSVATRDLGIIFKDRQYRNFPSEAPVDYPQFIIHYNMALTAAEDTKHETAFELYLRLVCVAASDIISSADTLVEAQQAEKDVQRLVMSIIPVSAVKFNRLFPPSPRQLGQLINRYSTMIAACYFSPSLLSYLLVNSKKWSVFQQADFDSRQICIRGLMYVAVACRHHNQPLEPVVKRLAEILGLLQTELELRERGQAAQQSTSKLEIERTMVLVVTCFRQMIIHHSFDTVHSDKLVYPDPCLLHESWTNRIFNIELTKDLECAFEVIATIQTYLDARACVLPGVAKRRREAKGSYQTDSLDEYGSLGIDFTTTEVLALGGEEVLVDPTEELDRSFIKIIENIISPRIYRLLSDMLSPMSEDDLSKRTHEEKRSSFISRLTKCWSDMAAVLVVEHQKLDWSTFISPFGRQSWARLGEGKRRIQVGLHFMLNVVQIDPASFNEYSEDFVALLFQSIGTDTPTIEHSYLSVLVHLPHAVEHPLLTCICNIEAVVNGLNRATFIEIRPAILQATFSNASDLLFSRQTSASTKSFIYRCINLFVSSLISFHKSINQERVLHKQSYDSFLNTTINDLRRLAGEFITPVSVPGLKYFEIL</sequence>
<feature type="compositionally biased region" description="Basic and acidic residues" evidence="1">
    <location>
        <begin position="623"/>
        <end position="656"/>
    </location>
</feature>
<dbReference type="RefSeq" id="XP_066071243.1">
    <property type="nucleotide sequence ID" value="XM_066215146.1"/>
</dbReference>
<evidence type="ECO:0000256" key="1">
    <source>
        <dbReference type="SAM" id="MobiDB-lite"/>
    </source>
</evidence>
<name>A0AAJ8JY15_9TREE</name>
<feature type="region of interest" description="Disordered" evidence="1">
    <location>
        <begin position="1181"/>
        <end position="1254"/>
    </location>
</feature>
<accession>A0AAJ8JY15</accession>
<feature type="region of interest" description="Disordered" evidence="1">
    <location>
        <begin position="623"/>
        <end position="695"/>
    </location>
</feature>
<feature type="compositionally biased region" description="Basic and acidic residues" evidence="1">
    <location>
        <begin position="402"/>
        <end position="418"/>
    </location>
</feature>
<feature type="compositionally biased region" description="Basic and acidic residues" evidence="1">
    <location>
        <begin position="773"/>
        <end position="793"/>
    </location>
</feature>
<keyword evidence="3" id="KW-1185">Reference proteome</keyword>
<dbReference type="PANTHER" id="PTHR28122:SF1">
    <property type="entry name" value="E3 UBIQUITIN-PROTEIN LIGASE SUBSTRATE RECEPTOR MMS22"/>
    <property type="match status" value="1"/>
</dbReference>
<evidence type="ECO:0000313" key="2">
    <source>
        <dbReference type="EMBL" id="WVN90543.1"/>
    </source>
</evidence>
<dbReference type="PANTHER" id="PTHR28122">
    <property type="entry name" value="E3 UBIQUITIN-PROTEIN LIGASE SUBSTRATE RECEPTOR MMS22"/>
    <property type="match status" value="1"/>
</dbReference>
<feature type="compositionally biased region" description="Polar residues" evidence="1">
    <location>
        <begin position="900"/>
        <end position="912"/>
    </location>
</feature>
<dbReference type="GO" id="GO:0005634">
    <property type="term" value="C:nucleus"/>
    <property type="evidence" value="ECO:0007669"/>
    <property type="project" value="InterPro"/>
</dbReference>
<feature type="region of interest" description="Disordered" evidence="1">
    <location>
        <begin position="401"/>
        <end position="480"/>
    </location>
</feature>
<feature type="compositionally biased region" description="Basic and acidic residues" evidence="1">
    <location>
        <begin position="1068"/>
        <end position="1089"/>
    </location>
</feature>
<proteinExistence type="predicted"/>
<feature type="compositionally biased region" description="Polar residues" evidence="1">
    <location>
        <begin position="22"/>
        <end position="34"/>
    </location>
</feature>
<feature type="compositionally biased region" description="Basic and acidic residues" evidence="1">
    <location>
        <begin position="744"/>
        <end position="765"/>
    </location>
</feature>
<feature type="compositionally biased region" description="Polar residues" evidence="1">
    <location>
        <begin position="188"/>
        <end position="203"/>
    </location>
</feature>
<feature type="compositionally biased region" description="Low complexity" evidence="1">
    <location>
        <begin position="209"/>
        <end position="219"/>
    </location>
</feature>